<sequence>MPQRFPSPVFALNDGLSEGIGDHFRGAGWTFGLKTAFHVHPFSVRPERGADWMSKLYVYTLSLVWVAALVQGQMGILQALR</sequence>
<evidence type="ECO:0000313" key="2">
    <source>
        <dbReference type="Proteomes" id="UP000632222"/>
    </source>
</evidence>
<keyword evidence="2" id="KW-1185">Reference proteome</keyword>
<reference evidence="2" key="1">
    <citation type="journal article" date="2019" name="Int. J. Syst. Evol. Microbiol.">
        <title>The Global Catalogue of Microorganisms (GCM) 10K type strain sequencing project: providing services to taxonomists for standard genome sequencing and annotation.</title>
        <authorList>
            <consortium name="The Broad Institute Genomics Platform"/>
            <consortium name="The Broad Institute Genome Sequencing Center for Infectious Disease"/>
            <person name="Wu L."/>
            <person name="Ma J."/>
        </authorList>
    </citation>
    <scope>NUCLEOTIDE SEQUENCE [LARGE SCALE GENOMIC DNA]</scope>
    <source>
        <strain evidence="2">JCM 14370</strain>
    </source>
</reference>
<dbReference type="EMBL" id="BMOD01000002">
    <property type="protein sequence ID" value="GGJ24807.1"/>
    <property type="molecule type" value="Genomic_DNA"/>
</dbReference>
<comment type="caution">
    <text evidence="1">The sequence shown here is derived from an EMBL/GenBank/DDBJ whole genome shotgun (WGS) entry which is preliminary data.</text>
</comment>
<accession>A0ABQ2CWW7</accession>
<protein>
    <submittedName>
        <fullName evidence="1">Uncharacterized protein</fullName>
    </submittedName>
</protein>
<evidence type="ECO:0000313" key="1">
    <source>
        <dbReference type="EMBL" id="GGJ24807.1"/>
    </source>
</evidence>
<organism evidence="1 2">
    <name type="scientific">Deinococcus roseus</name>
    <dbReference type="NCBI Taxonomy" id="392414"/>
    <lineage>
        <taxon>Bacteria</taxon>
        <taxon>Thermotogati</taxon>
        <taxon>Deinococcota</taxon>
        <taxon>Deinococci</taxon>
        <taxon>Deinococcales</taxon>
        <taxon>Deinococcaceae</taxon>
        <taxon>Deinococcus</taxon>
    </lineage>
</organism>
<dbReference type="Proteomes" id="UP000632222">
    <property type="component" value="Unassembled WGS sequence"/>
</dbReference>
<gene>
    <name evidence="1" type="ORF">GCM10008938_08660</name>
</gene>
<proteinExistence type="predicted"/>
<name>A0ABQ2CWW7_9DEIO</name>